<feature type="transmembrane region" description="Helical" evidence="6">
    <location>
        <begin position="151"/>
        <end position="172"/>
    </location>
</feature>
<evidence type="ECO:0000256" key="6">
    <source>
        <dbReference type="SAM" id="Phobius"/>
    </source>
</evidence>
<dbReference type="EMBL" id="CAKLDM010000002">
    <property type="protein sequence ID" value="CAH0540505.1"/>
    <property type="molecule type" value="Genomic_DNA"/>
</dbReference>
<feature type="transmembrane region" description="Helical" evidence="6">
    <location>
        <begin position="91"/>
        <end position="111"/>
    </location>
</feature>
<evidence type="ECO:0000256" key="3">
    <source>
        <dbReference type="ARBA" id="ARBA00022692"/>
    </source>
</evidence>
<feature type="transmembrane region" description="Helical" evidence="6">
    <location>
        <begin position="59"/>
        <end position="79"/>
    </location>
</feature>
<comment type="caution">
    <text evidence="7">The sequence shown here is derived from an EMBL/GenBank/DDBJ whole genome shotgun (WGS) entry which is preliminary data.</text>
</comment>
<dbReference type="InterPro" id="IPR039428">
    <property type="entry name" value="NUOK/Mnh_C1-like"/>
</dbReference>
<evidence type="ECO:0000256" key="4">
    <source>
        <dbReference type="ARBA" id="ARBA00022989"/>
    </source>
</evidence>
<dbReference type="GO" id="GO:0016491">
    <property type="term" value="F:oxidoreductase activity"/>
    <property type="evidence" value="ECO:0007669"/>
    <property type="project" value="UniProtKB-KW"/>
</dbReference>
<keyword evidence="2" id="KW-1003">Cell membrane</keyword>
<evidence type="ECO:0000256" key="1">
    <source>
        <dbReference type="ARBA" id="ARBA00004651"/>
    </source>
</evidence>
<feature type="transmembrane region" description="Helical" evidence="6">
    <location>
        <begin position="30"/>
        <end position="47"/>
    </location>
</feature>
<feature type="transmembrane region" description="Helical" evidence="6">
    <location>
        <begin position="178"/>
        <end position="199"/>
    </location>
</feature>
<dbReference type="PANTHER" id="PTHR38601">
    <property type="entry name" value="HYDROGENASE-4 COMPONENT E"/>
    <property type="match status" value="1"/>
</dbReference>
<protein>
    <submittedName>
        <fullName evidence="7">Hydrogenase-4 component E</fullName>
        <ecNumber evidence="7">1.-.-.-</ecNumber>
    </submittedName>
</protein>
<sequence length="215" mass="23822">MDNLIINNLAGVLVVTSFFVVIARRAQTAAWLYALQSLVLIFLFVAIADQYNAHSLYEWSVSAFITKVVLLPSLLFYLFRNMRDEVAEQSALHPVIIAILVGVISLVAFYVVKPVALPMVSSLKFVLAVSLAHFFIGLLCIVTQRNILKQVFGYCLMENGSSLTLALLAHRAPHLMEVGITVDAIFAVIVMIILAKLIYKKLNTLDVKQLTDLKG</sequence>
<feature type="transmembrane region" description="Helical" evidence="6">
    <location>
        <begin position="123"/>
        <end position="142"/>
    </location>
</feature>
<gene>
    <name evidence="7" type="primary">hyfE</name>
    <name evidence="7" type="ORF">VMF7928_02906</name>
</gene>
<evidence type="ECO:0000313" key="8">
    <source>
        <dbReference type="Proteomes" id="UP000838748"/>
    </source>
</evidence>
<reference evidence="7" key="1">
    <citation type="submission" date="2021-11" db="EMBL/GenBank/DDBJ databases">
        <authorList>
            <person name="Rodrigo-Torres L."/>
            <person name="Arahal R. D."/>
            <person name="Lucena T."/>
        </authorList>
    </citation>
    <scope>NUCLEOTIDE SEQUENCE</scope>
    <source>
        <strain evidence="7">CECT 7928</strain>
    </source>
</reference>
<feature type="transmembrane region" description="Helical" evidence="6">
    <location>
        <begin position="6"/>
        <end position="23"/>
    </location>
</feature>
<dbReference type="InterPro" id="IPR038730">
    <property type="entry name" value="HyfE-like"/>
</dbReference>
<evidence type="ECO:0000256" key="2">
    <source>
        <dbReference type="ARBA" id="ARBA00022475"/>
    </source>
</evidence>
<keyword evidence="8" id="KW-1185">Reference proteome</keyword>
<proteinExistence type="predicted"/>
<evidence type="ECO:0000313" key="7">
    <source>
        <dbReference type="EMBL" id="CAH0540505.1"/>
    </source>
</evidence>
<dbReference type="Pfam" id="PF00420">
    <property type="entry name" value="Oxidored_q2"/>
    <property type="match status" value="1"/>
</dbReference>
<keyword evidence="4 6" id="KW-1133">Transmembrane helix</keyword>
<organism evidence="7 8">
    <name type="scientific">Vibrio marisflavi CECT 7928</name>
    <dbReference type="NCBI Taxonomy" id="634439"/>
    <lineage>
        <taxon>Bacteria</taxon>
        <taxon>Pseudomonadati</taxon>
        <taxon>Pseudomonadota</taxon>
        <taxon>Gammaproteobacteria</taxon>
        <taxon>Vibrionales</taxon>
        <taxon>Vibrionaceae</taxon>
        <taxon>Vibrio</taxon>
    </lineage>
</organism>
<dbReference type="RefSeq" id="WP_237362422.1">
    <property type="nucleotide sequence ID" value="NZ_CAKLDM010000002.1"/>
</dbReference>
<keyword evidence="7" id="KW-0560">Oxidoreductase</keyword>
<name>A0ABN8E796_9VIBR</name>
<keyword evidence="5 6" id="KW-0472">Membrane</keyword>
<accession>A0ABN8E796</accession>
<evidence type="ECO:0000256" key="5">
    <source>
        <dbReference type="ARBA" id="ARBA00023136"/>
    </source>
</evidence>
<dbReference type="EC" id="1.-.-.-" evidence="7"/>
<comment type="subcellular location">
    <subcellularLocation>
        <location evidence="1">Cell membrane</location>
        <topology evidence="1">Multi-pass membrane protein</topology>
    </subcellularLocation>
</comment>
<keyword evidence="3 6" id="KW-0812">Transmembrane</keyword>
<dbReference type="Gene3D" id="1.10.287.3510">
    <property type="match status" value="1"/>
</dbReference>
<dbReference type="PANTHER" id="PTHR38601:SF1">
    <property type="entry name" value="HYDROGENASE-4 COMPONENT E"/>
    <property type="match status" value="1"/>
</dbReference>
<dbReference type="Proteomes" id="UP000838748">
    <property type="component" value="Unassembled WGS sequence"/>
</dbReference>
<dbReference type="NCBIfam" id="NF008556">
    <property type="entry name" value="PRK11492.1"/>
    <property type="match status" value="1"/>
</dbReference>